<accession>A0A3G3NBQ5</accession>
<protein>
    <recommendedName>
        <fullName evidence="4">Glycosyltransferase</fullName>
        <ecNumber evidence="4">2.4.1.-</ecNumber>
    </recommendedName>
</protein>
<sequence length="483" mass="53808">MDSFHVVKPHALLMPYPAQGHVNPMQKLANLLHFRGFHITFVHSEFNSKRLLKARGPHALDNLPDFHFETIPDGLPPSDEDATQDTPSLCDSTRKTCLVPFTKLLQKLKASASAGMVPPVSFIVVDAAMAFSYKAAQQFSLPIFFLWTASASGLLCYAHYPTLIDKGIIPLKDESCLTNGYLDTEIDWIPGIRRIRLGDLPTFLRTTDPNDKMLDFVLDAISIMKKVAGVIMNTFEELDREVLNALSNIFPPIYTIGPLSLLVKQVPQKHLASTGSNLWKEDTECIHWLDTKQPKSVVYVNYGSITVMTPHQLSEFAWGLANSKKPFLWIIRPDLVEGGSVILSPEFINETKNRGLIASWCDQEQVLNHSSVGGFLTHCGWNSVIESVAGGVPLVCWPFFAEQQTNCRFACSEWSIGLEIDTNVKRDEVEKLVIELMEGEKGKTVRANAVGWKKKSEEAASPNGSSYGNFHKLVKEVLPKSKP</sequence>
<name>A0A3G3NBQ5_9FABA</name>
<dbReference type="FunFam" id="3.40.50.2000:FF:000027">
    <property type="entry name" value="Glycosyltransferase"/>
    <property type="match status" value="1"/>
</dbReference>
<dbReference type="SUPFAM" id="SSF53756">
    <property type="entry name" value="UDP-Glycosyltransferase/glycogen phosphorylase"/>
    <property type="match status" value="1"/>
</dbReference>
<keyword evidence="3" id="KW-0328">Glycosyltransferase</keyword>
<dbReference type="PROSITE" id="PS00375">
    <property type="entry name" value="UDPGT"/>
    <property type="match status" value="1"/>
</dbReference>
<dbReference type="PANTHER" id="PTHR11926">
    <property type="entry name" value="GLUCOSYL/GLUCURONOSYL TRANSFERASES"/>
    <property type="match status" value="1"/>
</dbReference>
<evidence type="ECO:0000313" key="5">
    <source>
        <dbReference type="EMBL" id="AYR16630.1"/>
    </source>
</evidence>
<dbReference type="GO" id="GO:0080043">
    <property type="term" value="F:quercetin 3-O-glucosyltransferase activity"/>
    <property type="evidence" value="ECO:0007669"/>
    <property type="project" value="TreeGrafter"/>
</dbReference>
<dbReference type="EMBL" id="MG922904">
    <property type="protein sequence ID" value="AYR16630.1"/>
    <property type="molecule type" value="mRNA"/>
</dbReference>
<dbReference type="InterPro" id="IPR035595">
    <property type="entry name" value="UDP_glycos_trans_CS"/>
</dbReference>
<dbReference type="FunFam" id="3.40.50.2000:FF:000055">
    <property type="entry name" value="Glycosyltransferase"/>
    <property type="match status" value="1"/>
</dbReference>
<dbReference type="InterPro" id="IPR002213">
    <property type="entry name" value="UDP_glucos_trans"/>
</dbReference>
<evidence type="ECO:0000256" key="4">
    <source>
        <dbReference type="RuleBase" id="RU362057"/>
    </source>
</evidence>
<dbReference type="PANTHER" id="PTHR11926:SF1188">
    <property type="entry name" value="FAMILY PROTEIN, PUTATIVE-RELATED"/>
    <property type="match status" value="1"/>
</dbReference>
<evidence type="ECO:0000256" key="3">
    <source>
        <dbReference type="RuleBase" id="RU003718"/>
    </source>
</evidence>
<dbReference type="AlphaFoldDB" id="A0A3G3NBQ5"/>
<reference evidence="5" key="1">
    <citation type="submission" date="2018-02" db="EMBL/GenBank/DDBJ databases">
        <title>Transcriptomic analysis to select cyctochrome P450 and glucosyltransferase involving in onjisaponin biosynthesis in Polygala tenuifolia.</title>
        <authorList>
            <person name="Kim O.T."/>
            <person name="Jin M.L."/>
        </authorList>
    </citation>
    <scope>NUCLEOTIDE SEQUENCE</scope>
</reference>
<comment type="similarity">
    <text evidence="1 3">Belongs to the UDP-glycosyltransferase family.</text>
</comment>
<dbReference type="GO" id="GO:0080044">
    <property type="term" value="F:quercetin 7-O-glucosyltransferase activity"/>
    <property type="evidence" value="ECO:0007669"/>
    <property type="project" value="TreeGrafter"/>
</dbReference>
<evidence type="ECO:0000256" key="2">
    <source>
        <dbReference type="ARBA" id="ARBA00022679"/>
    </source>
</evidence>
<dbReference type="Pfam" id="PF00201">
    <property type="entry name" value="UDPGT"/>
    <property type="match status" value="1"/>
</dbReference>
<dbReference type="Gene3D" id="3.40.50.2000">
    <property type="entry name" value="Glycogen Phosphorylase B"/>
    <property type="match status" value="2"/>
</dbReference>
<dbReference type="CDD" id="cd03784">
    <property type="entry name" value="GT1_Gtf-like"/>
    <property type="match status" value="1"/>
</dbReference>
<evidence type="ECO:0000256" key="1">
    <source>
        <dbReference type="ARBA" id="ARBA00009995"/>
    </source>
</evidence>
<keyword evidence="2 3" id="KW-0808">Transferase</keyword>
<proteinExistence type="evidence at transcript level"/>
<dbReference type="EC" id="2.4.1.-" evidence="4"/>
<organism evidence="5">
    <name type="scientific">Polygala tenuifolia</name>
    <dbReference type="NCBI Taxonomy" id="355332"/>
    <lineage>
        <taxon>Eukaryota</taxon>
        <taxon>Viridiplantae</taxon>
        <taxon>Streptophyta</taxon>
        <taxon>Embryophyta</taxon>
        <taxon>Tracheophyta</taxon>
        <taxon>Spermatophyta</taxon>
        <taxon>Magnoliopsida</taxon>
        <taxon>eudicotyledons</taxon>
        <taxon>Gunneridae</taxon>
        <taxon>Pentapetalae</taxon>
        <taxon>rosids</taxon>
        <taxon>fabids</taxon>
        <taxon>Fabales</taxon>
        <taxon>Polygalaceae</taxon>
        <taxon>Polygala</taxon>
    </lineage>
</organism>